<reference evidence="2 3" key="1">
    <citation type="submission" date="2017-12" db="EMBL/GenBank/DDBJ databases">
        <title>The draft genome sequence of Brumimicrobium saltpan LHR20.</title>
        <authorList>
            <person name="Do Z.-J."/>
            <person name="Luo H.-R."/>
        </authorList>
    </citation>
    <scope>NUCLEOTIDE SEQUENCE [LARGE SCALE GENOMIC DNA]</scope>
    <source>
        <strain evidence="2 3">LHR20</strain>
    </source>
</reference>
<evidence type="ECO:0000313" key="2">
    <source>
        <dbReference type="EMBL" id="PKR79684.1"/>
    </source>
</evidence>
<dbReference type="InterPro" id="IPR018530">
    <property type="entry name" value="SiaC"/>
</dbReference>
<protein>
    <recommendedName>
        <fullName evidence="1">SiaC family regulatory phosphoprotein domain-containing protein</fullName>
    </recommendedName>
</protein>
<accession>A0A2I0QZB9</accession>
<organism evidence="2 3">
    <name type="scientific">Brumimicrobium salinarum</name>
    <dbReference type="NCBI Taxonomy" id="2058658"/>
    <lineage>
        <taxon>Bacteria</taxon>
        <taxon>Pseudomonadati</taxon>
        <taxon>Bacteroidota</taxon>
        <taxon>Flavobacteriia</taxon>
        <taxon>Flavobacteriales</taxon>
        <taxon>Crocinitomicaceae</taxon>
        <taxon>Brumimicrobium</taxon>
    </lineage>
</organism>
<dbReference type="Proteomes" id="UP000236654">
    <property type="component" value="Unassembled WGS sequence"/>
</dbReference>
<dbReference type="Pfam" id="PF09345">
    <property type="entry name" value="SiaC"/>
    <property type="match status" value="1"/>
</dbReference>
<dbReference type="EMBL" id="PJNI01000020">
    <property type="protein sequence ID" value="PKR79684.1"/>
    <property type="molecule type" value="Genomic_DNA"/>
</dbReference>
<keyword evidence="3" id="KW-1185">Reference proteome</keyword>
<comment type="caution">
    <text evidence="2">The sequence shown here is derived from an EMBL/GenBank/DDBJ whole genome shotgun (WGS) entry which is preliminary data.</text>
</comment>
<gene>
    <name evidence="2" type="ORF">CW751_13675</name>
</gene>
<evidence type="ECO:0000313" key="3">
    <source>
        <dbReference type="Proteomes" id="UP000236654"/>
    </source>
</evidence>
<evidence type="ECO:0000259" key="1">
    <source>
        <dbReference type="Pfam" id="PF09345"/>
    </source>
</evidence>
<sequence>MQRLKIDPTASSFFVDLNADTGIFNFQGESRPENAPSFFEPIIAWLITYRNTIEKDKDSHHLKVIFKLDYFNSTSTKYIVDIAKLLKSIDDLPNVNLATEWFYKSIDEDIRDSGNELIDWTGLKIKLIPYD</sequence>
<feature type="domain" description="SiaC family regulatory phosphoprotein" evidence="1">
    <location>
        <begin position="7"/>
        <end position="129"/>
    </location>
</feature>
<dbReference type="AlphaFoldDB" id="A0A2I0QZB9"/>
<name>A0A2I0QZB9_9FLAO</name>
<proteinExistence type="predicted"/>
<dbReference type="RefSeq" id="WP_101335595.1">
    <property type="nucleotide sequence ID" value="NZ_PJNI01000020.1"/>
</dbReference>
<dbReference type="OrthoDB" id="1493283at2"/>